<gene>
    <name evidence="2" type="ORF">FNA67_00960</name>
</gene>
<dbReference type="KEGG" id="yti:FNA67_00960"/>
<dbReference type="Proteomes" id="UP000321062">
    <property type="component" value="Chromosome"/>
</dbReference>
<keyword evidence="3" id="KW-1185">Reference proteome</keyword>
<organism evidence="2 3">
    <name type="scientific">Paradevosia tibetensis</name>
    <dbReference type="NCBI Taxonomy" id="1447062"/>
    <lineage>
        <taxon>Bacteria</taxon>
        <taxon>Pseudomonadati</taxon>
        <taxon>Pseudomonadota</taxon>
        <taxon>Alphaproteobacteria</taxon>
        <taxon>Hyphomicrobiales</taxon>
        <taxon>Devosiaceae</taxon>
        <taxon>Paradevosia</taxon>
    </lineage>
</organism>
<dbReference type="InterPro" id="IPR009057">
    <property type="entry name" value="Homeodomain-like_sf"/>
</dbReference>
<dbReference type="RefSeq" id="WP_147654742.1">
    <property type="nucleotide sequence ID" value="NZ_BMFM01000001.1"/>
</dbReference>
<name>A0A5B9DIC2_9HYPH</name>
<dbReference type="Pfam" id="PF00440">
    <property type="entry name" value="TetR_N"/>
    <property type="match status" value="1"/>
</dbReference>
<dbReference type="OrthoDB" id="6973663at2"/>
<reference evidence="2 3" key="1">
    <citation type="journal article" date="2015" name="Int. J. Syst. Evol. Microbiol.">
        <title>Youhaiella tibetensis gen. nov., sp. nov., isolated from subsurface sediment.</title>
        <authorList>
            <person name="Wang Y.X."/>
            <person name="Huang F.Q."/>
            <person name="Nogi Y."/>
            <person name="Pang S.J."/>
            <person name="Wang P.K."/>
            <person name="Lv J."/>
        </authorList>
    </citation>
    <scope>NUCLEOTIDE SEQUENCE [LARGE SCALE GENOMIC DNA]</scope>
    <source>
        <strain evidence="3">fig4</strain>
    </source>
</reference>
<sequence>MPRPKLHSDDEILTIAQQVLVAKGPAAFTLTDVAEAVGVSRAAIIQRFENKATLHRKVMERSTQEVRDYFAGLAIVEGVGALREMLSDLIGGLGSGEGFAGYLLLEWSDVHDDELNRLARERNRLVREAIEMRLPASETRKVQASLIQAVIQGATMQWLIEQDGPLNAFVLMQTERLIESLFPEG</sequence>
<dbReference type="InterPro" id="IPR001647">
    <property type="entry name" value="HTH_TetR"/>
</dbReference>
<evidence type="ECO:0000313" key="3">
    <source>
        <dbReference type="Proteomes" id="UP000321062"/>
    </source>
</evidence>
<evidence type="ECO:0000313" key="2">
    <source>
        <dbReference type="EMBL" id="QEE18837.1"/>
    </source>
</evidence>
<dbReference type="GO" id="GO:0003700">
    <property type="term" value="F:DNA-binding transcription factor activity"/>
    <property type="evidence" value="ECO:0007669"/>
    <property type="project" value="TreeGrafter"/>
</dbReference>
<proteinExistence type="predicted"/>
<dbReference type="PROSITE" id="PS50977">
    <property type="entry name" value="HTH_TETR_2"/>
    <property type="match status" value="1"/>
</dbReference>
<keyword evidence="1" id="KW-0238">DNA-binding</keyword>
<dbReference type="EMBL" id="CP041690">
    <property type="protein sequence ID" value="QEE18837.1"/>
    <property type="molecule type" value="Genomic_DNA"/>
</dbReference>
<evidence type="ECO:0000256" key="1">
    <source>
        <dbReference type="ARBA" id="ARBA00023125"/>
    </source>
</evidence>
<protein>
    <submittedName>
        <fullName evidence="2">TetR/AcrR family transcriptional regulator</fullName>
    </submittedName>
</protein>
<dbReference type="SUPFAM" id="SSF46689">
    <property type="entry name" value="Homeodomain-like"/>
    <property type="match status" value="1"/>
</dbReference>
<accession>A0A5B9DIC2</accession>
<dbReference type="GO" id="GO:0000976">
    <property type="term" value="F:transcription cis-regulatory region binding"/>
    <property type="evidence" value="ECO:0007669"/>
    <property type="project" value="TreeGrafter"/>
</dbReference>
<dbReference type="AlphaFoldDB" id="A0A5B9DIC2"/>
<dbReference type="PANTHER" id="PTHR30055:SF200">
    <property type="entry name" value="HTH-TYPE TRANSCRIPTIONAL REPRESSOR BDCR"/>
    <property type="match status" value="1"/>
</dbReference>
<dbReference type="PANTHER" id="PTHR30055">
    <property type="entry name" value="HTH-TYPE TRANSCRIPTIONAL REGULATOR RUTR"/>
    <property type="match status" value="1"/>
</dbReference>
<dbReference type="InterPro" id="IPR050109">
    <property type="entry name" value="HTH-type_TetR-like_transc_reg"/>
</dbReference>
<dbReference type="Gene3D" id="1.10.357.10">
    <property type="entry name" value="Tetracycline Repressor, domain 2"/>
    <property type="match status" value="1"/>
</dbReference>